<reference evidence="1 2" key="1">
    <citation type="submission" date="2016-11" db="EMBL/GenBank/DDBJ databases">
        <authorList>
            <consortium name="Pathogen Informatics"/>
        </authorList>
    </citation>
    <scope>NUCLEOTIDE SEQUENCE [LARGE SCALE GENOMIC DNA]</scope>
    <source>
        <strain evidence="1 2">104</strain>
    </source>
</reference>
<organism evidence="1 2">
    <name type="scientific">Mycobacteroides abscessus subsp. abscessus</name>
    <dbReference type="NCBI Taxonomy" id="1185650"/>
    <lineage>
        <taxon>Bacteria</taxon>
        <taxon>Bacillati</taxon>
        <taxon>Actinomycetota</taxon>
        <taxon>Actinomycetes</taxon>
        <taxon>Mycobacteriales</taxon>
        <taxon>Mycobacteriaceae</taxon>
        <taxon>Mycobacteroides</taxon>
        <taxon>Mycobacteroides abscessus</taxon>
    </lineage>
</organism>
<evidence type="ECO:0000313" key="2">
    <source>
        <dbReference type="Proteomes" id="UP000185210"/>
    </source>
</evidence>
<dbReference type="EMBL" id="FSHM01000004">
    <property type="protein sequence ID" value="SIB20018.1"/>
    <property type="molecule type" value="Genomic_DNA"/>
</dbReference>
<dbReference type="AlphaFoldDB" id="A0AB38D0G3"/>
<accession>A0AB38D0G3</accession>
<sequence length="80" mass="8983">MTTITARPLNVIADEIKRDWTKPYFGAVPYLDAMAALGDIDERYGCDSAESIVLHFLANSGTWRGEVARRIKRELKDILG</sequence>
<proteinExistence type="predicted"/>
<gene>
    <name evidence="1" type="ORF">SAMEA2070301_03209</name>
</gene>
<dbReference type="Proteomes" id="UP000185210">
    <property type="component" value="Unassembled WGS sequence"/>
</dbReference>
<comment type="caution">
    <text evidence="1">The sequence shown here is derived from an EMBL/GenBank/DDBJ whole genome shotgun (WGS) entry which is preliminary data.</text>
</comment>
<protein>
    <submittedName>
        <fullName evidence="1">Uncharacterized protein</fullName>
    </submittedName>
</protein>
<evidence type="ECO:0000313" key="1">
    <source>
        <dbReference type="EMBL" id="SIB20018.1"/>
    </source>
</evidence>
<name>A0AB38D0G3_9MYCO</name>
<dbReference type="RefSeq" id="WP_074292962.1">
    <property type="nucleotide sequence ID" value="NZ_FSFF01000001.1"/>
</dbReference>